<feature type="domain" description="Type 4 fimbrial biogenesis protein PilX N-terminal" evidence="2">
    <location>
        <begin position="13"/>
        <end position="62"/>
    </location>
</feature>
<dbReference type="Proteomes" id="UP000000272">
    <property type="component" value="Chromosome"/>
</dbReference>
<feature type="transmembrane region" description="Helical" evidence="1">
    <location>
        <begin position="12"/>
        <end position="35"/>
    </location>
</feature>
<keyword evidence="1" id="KW-0472">Membrane</keyword>
<dbReference type="eggNOG" id="COG4726">
    <property type="taxonomic scope" value="Bacteria"/>
</dbReference>
<keyword evidence="1" id="KW-1133">Transmembrane helix</keyword>
<evidence type="ECO:0000313" key="3">
    <source>
        <dbReference type="EMBL" id="ADL08869.1"/>
    </source>
</evidence>
<keyword evidence="1" id="KW-0812">Transmembrane</keyword>
<dbReference type="STRING" id="555079.Toce_2156"/>
<organism evidence="3 4">
    <name type="scientific">Thermosediminibacter oceani (strain ATCC BAA-1034 / DSM 16646 / JW/IW-1228P)</name>
    <dbReference type="NCBI Taxonomy" id="555079"/>
    <lineage>
        <taxon>Bacteria</taxon>
        <taxon>Bacillati</taxon>
        <taxon>Bacillota</taxon>
        <taxon>Clostridia</taxon>
        <taxon>Thermosediminibacterales</taxon>
        <taxon>Thermosediminibacteraceae</taxon>
        <taxon>Thermosediminibacter</taxon>
    </lineage>
</organism>
<sequence>MSNKDLPKGGRQAGLVLITVVFVVSVLSLLGVAILEMMTAELKKAAYFKESAKAYYLAEAGIHKTLTALKKDPDHRPNGAESLGDGSFEVSVEEISPGRLKVTSQGAAGRAKEKLTVTVEVVAGKEEINLKVISWKQEGKEEL</sequence>
<keyword evidence="4" id="KW-1185">Reference proteome</keyword>
<evidence type="ECO:0000256" key="1">
    <source>
        <dbReference type="SAM" id="Phobius"/>
    </source>
</evidence>
<dbReference type="AlphaFoldDB" id="D9S0L1"/>
<protein>
    <recommendedName>
        <fullName evidence="2">Type 4 fimbrial biogenesis protein PilX N-terminal domain-containing protein</fullName>
    </recommendedName>
</protein>
<dbReference type="RefSeq" id="WP_013276877.1">
    <property type="nucleotide sequence ID" value="NC_014377.1"/>
</dbReference>
<proteinExistence type="predicted"/>
<evidence type="ECO:0000313" key="4">
    <source>
        <dbReference type="Proteomes" id="UP000000272"/>
    </source>
</evidence>
<accession>D9S0L1</accession>
<name>D9S0L1_THEOJ</name>
<dbReference type="HOGENOM" id="CLU_1805253_0_0_9"/>
<dbReference type="OrthoDB" id="1729963at2"/>
<dbReference type="EMBL" id="CP002131">
    <property type="protein sequence ID" value="ADL08869.1"/>
    <property type="molecule type" value="Genomic_DNA"/>
</dbReference>
<dbReference type="InterPro" id="IPR025746">
    <property type="entry name" value="PilX_N_dom"/>
</dbReference>
<dbReference type="KEGG" id="toc:Toce_2156"/>
<gene>
    <name evidence="3" type="ordered locus">Toce_2156</name>
</gene>
<evidence type="ECO:0000259" key="2">
    <source>
        <dbReference type="Pfam" id="PF14341"/>
    </source>
</evidence>
<reference evidence="3 4" key="1">
    <citation type="journal article" date="2010" name="Stand. Genomic Sci.">
        <title>Complete genome sequence of Thermosediminibacter oceani type strain (JW/IW-1228P).</title>
        <authorList>
            <person name="Pitluck S."/>
            <person name="Yasawong M."/>
            <person name="Munk C."/>
            <person name="Nolan M."/>
            <person name="Lapidus A."/>
            <person name="Lucas S."/>
            <person name="Glavina Del Rio T."/>
            <person name="Tice H."/>
            <person name="Cheng J.F."/>
            <person name="Bruce D."/>
            <person name="Detter C."/>
            <person name="Tapia R."/>
            <person name="Han C."/>
            <person name="Goodwin L."/>
            <person name="Liolios K."/>
            <person name="Ivanova N."/>
            <person name="Mavromatis K."/>
            <person name="Mikhailova N."/>
            <person name="Pati A."/>
            <person name="Chen A."/>
            <person name="Palaniappan K."/>
            <person name="Land M."/>
            <person name="Hauser L."/>
            <person name="Chang Y.J."/>
            <person name="Jeffries C.D."/>
            <person name="Rohde M."/>
            <person name="Spring S."/>
            <person name="Sikorski J."/>
            <person name="Goker M."/>
            <person name="Woyke T."/>
            <person name="Bristow J."/>
            <person name="Eisen J.A."/>
            <person name="Markowitz V."/>
            <person name="Hugenholtz P."/>
            <person name="Kyrpides N.C."/>
            <person name="Klenk H.P."/>
        </authorList>
    </citation>
    <scope>NUCLEOTIDE SEQUENCE [LARGE SCALE GENOMIC DNA]</scope>
    <source>
        <strain evidence="4">ATCC BAA-1034 / DSM 16646 / JW/IW-1228P</strain>
    </source>
</reference>
<dbReference type="Pfam" id="PF14341">
    <property type="entry name" value="PilX_N"/>
    <property type="match status" value="1"/>
</dbReference>